<sequence>MLKERPPTQSALEFVCIDELVPQDHLLRKIDRVIDFSFLHELVQDYYCPNNGRPALDPTLMFKLLFIGYLYGIRSERQLIRDVQVNVAYRWFLGLSLTDKVPDASTLSANRIRRFKDSDIYQ</sequence>
<evidence type="ECO:0000259" key="1">
    <source>
        <dbReference type="Pfam" id="PF05598"/>
    </source>
</evidence>
<gene>
    <name evidence="2" type="ORF">JW498_04465</name>
</gene>
<reference evidence="2 3" key="1">
    <citation type="submission" date="2021-02" db="EMBL/GenBank/DDBJ databases">
        <title>A novel species of genus Amphritea isolated from a fishpond in China.</title>
        <authorList>
            <person name="Lu H."/>
        </authorList>
    </citation>
    <scope>NUCLEOTIDE SEQUENCE [LARGE SCALE GENOMIC DNA]</scope>
    <source>
        <strain evidence="2 3">RP18W</strain>
    </source>
</reference>
<dbReference type="InterPro" id="IPR008490">
    <property type="entry name" value="Transposase_InsH_N"/>
</dbReference>
<evidence type="ECO:0000313" key="2">
    <source>
        <dbReference type="EMBL" id="MBN0986602.1"/>
    </source>
</evidence>
<dbReference type="PANTHER" id="PTHR35604">
    <property type="entry name" value="TRANSPOSASE INSH FOR INSERTION SEQUENCE ELEMENT IS5A-RELATED"/>
    <property type="match status" value="1"/>
</dbReference>
<proteinExistence type="predicted"/>
<dbReference type="RefSeq" id="WP_205213007.1">
    <property type="nucleotide sequence ID" value="NZ_JAFFZP010000005.1"/>
</dbReference>
<dbReference type="Pfam" id="PF05598">
    <property type="entry name" value="DUF772"/>
    <property type="match status" value="1"/>
</dbReference>
<name>A0ABS2W5C1_9GAMM</name>
<keyword evidence="3" id="KW-1185">Reference proteome</keyword>
<feature type="non-terminal residue" evidence="2">
    <location>
        <position position="122"/>
    </location>
</feature>
<organism evidence="2 3">
    <name type="scientific">Amphritea pacifica</name>
    <dbReference type="NCBI Taxonomy" id="2811233"/>
    <lineage>
        <taxon>Bacteria</taxon>
        <taxon>Pseudomonadati</taxon>
        <taxon>Pseudomonadota</taxon>
        <taxon>Gammaproteobacteria</taxon>
        <taxon>Oceanospirillales</taxon>
        <taxon>Oceanospirillaceae</taxon>
        <taxon>Amphritea</taxon>
    </lineage>
</organism>
<comment type="caution">
    <text evidence="2">The sequence shown here is derived from an EMBL/GenBank/DDBJ whole genome shotgun (WGS) entry which is preliminary data.</text>
</comment>
<dbReference type="Proteomes" id="UP000760472">
    <property type="component" value="Unassembled WGS sequence"/>
</dbReference>
<evidence type="ECO:0000313" key="3">
    <source>
        <dbReference type="Proteomes" id="UP000760472"/>
    </source>
</evidence>
<feature type="domain" description="Transposase InsH N-terminal" evidence="1">
    <location>
        <begin position="16"/>
        <end position="112"/>
    </location>
</feature>
<dbReference type="PANTHER" id="PTHR35604:SF2">
    <property type="entry name" value="TRANSPOSASE INSH FOR INSERTION SEQUENCE ELEMENT IS5A-RELATED"/>
    <property type="match status" value="1"/>
</dbReference>
<dbReference type="EMBL" id="JAFFZP010000005">
    <property type="protein sequence ID" value="MBN0986602.1"/>
    <property type="molecule type" value="Genomic_DNA"/>
</dbReference>
<protein>
    <submittedName>
        <fullName evidence="2">Transposase</fullName>
    </submittedName>
</protein>
<accession>A0ABS2W5C1</accession>